<organism evidence="2 3">
    <name type="scientific">Nostoc parmelioides FACHB-3921</name>
    <dbReference type="NCBI Taxonomy" id="2692909"/>
    <lineage>
        <taxon>Bacteria</taxon>
        <taxon>Bacillati</taxon>
        <taxon>Cyanobacteriota</taxon>
        <taxon>Cyanophyceae</taxon>
        <taxon>Nostocales</taxon>
        <taxon>Nostocaceae</taxon>
        <taxon>Nostoc</taxon>
    </lineage>
</organism>
<protein>
    <submittedName>
        <fullName evidence="2">Alpha amylase C-terminal domain-containing protein</fullName>
    </submittedName>
</protein>
<keyword evidence="3" id="KW-1185">Reference proteome</keyword>
<gene>
    <name evidence="2" type="ORF">H6G14_09195</name>
</gene>
<dbReference type="Gene3D" id="3.20.20.80">
    <property type="entry name" value="Glycosidases"/>
    <property type="match status" value="1"/>
</dbReference>
<reference evidence="2 3" key="1">
    <citation type="journal article" date="2020" name="ISME J.">
        <title>Comparative genomics reveals insights into cyanobacterial evolution and habitat adaptation.</title>
        <authorList>
            <person name="Chen M.Y."/>
            <person name="Teng W.K."/>
            <person name="Zhao L."/>
            <person name="Hu C.X."/>
            <person name="Zhou Y.K."/>
            <person name="Han B.P."/>
            <person name="Song L.R."/>
            <person name="Shu W.S."/>
        </authorList>
    </citation>
    <scope>NUCLEOTIDE SEQUENCE [LARGE SCALE GENOMIC DNA]</scope>
    <source>
        <strain evidence="2 3">FACHB-3921</strain>
    </source>
</reference>
<dbReference type="InterPro" id="IPR006048">
    <property type="entry name" value="A-amylase/branching_C"/>
</dbReference>
<name>A0ABR8BCN6_9NOSO</name>
<dbReference type="Pfam" id="PF02806">
    <property type="entry name" value="Alpha-amylase_C"/>
    <property type="match status" value="1"/>
</dbReference>
<dbReference type="PANTHER" id="PTHR10357">
    <property type="entry name" value="ALPHA-AMYLASE FAMILY MEMBER"/>
    <property type="match status" value="1"/>
</dbReference>
<dbReference type="CDD" id="cd00551">
    <property type="entry name" value="AmyAc_family"/>
    <property type="match status" value="1"/>
</dbReference>
<dbReference type="SUPFAM" id="SSF51445">
    <property type="entry name" value="(Trans)glycosidases"/>
    <property type="match status" value="1"/>
</dbReference>
<evidence type="ECO:0000313" key="3">
    <source>
        <dbReference type="Proteomes" id="UP000621307"/>
    </source>
</evidence>
<dbReference type="InterPro" id="IPR017853">
    <property type="entry name" value="GH"/>
</dbReference>
<dbReference type="Proteomes" id="UP000621307">
    <property type="component" value="Unassembled WGS sequence"/>
</dbReference>
<sequence>MQSQSPSPEHWIRNTANIRTILEDISQRIHLIEKKNNDEIPLQQWHSGYIPSHITHISRIFQDGTIDLDLIIYLPKNNTFSNIPETYNFYQELDVQVRVGYRNWQSLNPPRVDFPYWSLQLEKISPGKRMAIRYKNSQGNWQLINTIGEIEQIYGLSYVPNPTYQWKNNPPKYSYAKVLMETTLEGLLAGYKNGKYAPNNIADLLQISIAKRIINTDIPERLADLGVDEILVPVWSSVADRSHLDPKFNYLIYNIGNIDWQIGNTSEFKCLVDRLYANGIQIVPDLIFAHQVKSPFSESLDQIELEDSNNLFVDRNPFLFRDYGTWMFNLADPKIREILIEKIVFFVKTYRFHKIRIDYIDGLILQYANRSENFGEKFIRELNTALRQAVPEIMILGEAFETSINPTVREFIDIFYAPRGFMIVEELYKPPSRMQRPLYPDISPLIEQINQANQTDRCEAIYAQLHDETWYCHHIANSRPHVPWAYGANPAQLAKNQGEELVIMQLLAPENLLDFVRRTVRNAEVFTMFLANQNYMFVHTVDSLALGRLDEVDRWKSTWEDINPQDILTWKKTGLSERKIYHIHAQHRIDMVEIRKIFRLYTDLNKYTHEPLFHTDVYYCDRSTSLLALFRRHLYQPEKSLVIVFNFGPQAFRHYLHYELPAPEGFEGKWQVLFDGDWNNYPSYSLQQAQYGYAPHTLFHTTNGTYSNLPHIFKINIGGRSLIILKYCP</sequence>
<proteinExistence type="predicted"/>
<feature type="domain" description="Alpha-amylase/branching enzyme C-terminal all beta" evidence="1">
    <location>
        <begin position="623"/>
        <end position="726"/>
    </location>
</feature>
<evidence type="ECO:0000259" key="1">
    <source>
        <dbReference type="Pfam" id="PF02806"/>
    </source>
</evidence>
<evidence type="ECO:0000313" key="2">
    <source>
        <dbReference type="EMBL" id="MBD2251484.1"/>
    </source>
</evidence>
<accession>A0ABR8BCN6</accession>
<dbReference type="EMBL" id="JACJQL010000010">
    <property type="protein sequence ID" value="MBD2251484.1"/>
    <property type="molecule type" value="Genomic_DNA"/>
</dbReference>
<dbReference type="InterPro" id="IPR013780">
    <property type="entry name" value="Glyco_hydro_b"/>
</dbReference>
<comment type="caution">
    <text evidence="2">The sequence shown here is derived from an EMBL/GenBank/DDBJ whole genome shotgun (WGS) entry which is preliminary data.</text>
</comment>
<dbReference type="RefSeq" id="WP_190567056.1">
    <property type="nucleotide sequence ID" value="NZ_JACJQL010000010.1"/>
</dbReference>
<dbReference type="Gene3D" id="2.60.40.1180">
    <property type="entry name" value="Golgi alpha-mannosidase II"/>
    <property type="match status" value="1"/>
</dbReference>